<accession>A0A6S6PJI4</accession>
<keyword evidence="2" id="KW-0732">Signal</keyword>
<feature type="compositionally biased region" description="Polar residues" evidence="1">
    <location>
        <begin position="47"/>
        <end position="56"/>
    </location>
</feature>
<feature type="compositionally biased region" description="Basic residues" evidence="1">
    <location>
        <begin position="60"/>
        <end position="69"/>
    </location>
</feature>
<dbReference type="EMBL" id="AP023326">
    <property type="protein sequence ID" value="BCI67998.1"/>
    <property type="molecule type" value="Genomic_DNA"/>
</dbReference>
<dbReference type="AlphaFoldDB" id="A0A6S6PJI4"/>
<evidence type="ECO:0000313" key="4">
    <source>
        <dbReference type="Proteomes" id="UP000515220"/>
    </source>
</evidence>
<dbReference type="Proteomes" id="UP000515220">
    <property type="component" value="Chromosome"/>
</dbReference>
<feature type="signal peptide" evidence="2">
    <location>
        <begin position="1"/>
        <end position="42"/>
    </location>
</feature>
<proteinExistence type="predicted"/>
<feature type="chain" id="PRO_5028290750" evidence="2">
    <location>
        <begin position="43"/>
        <end position="125"/>
    </location>
</feature>
<evidence type="ECO:0000313" key="3">
    <source>
        <dbReference type="EMBL" id="BCI67998.1"/>
    </source>
</evidence>
<gene>
    <name evidence="3" type="ORF">AAJCM20276_26220</name>
</gene>
<evidence type="ECO:0000256" key="1">
    <source>
        <dbReference type="SAM" id="MobiDB-lite"/>
    </source>
</evidence>
<organism evidence="3 4">
    <name type="scientific">Acetobacter aceti</name>
    <dbReference type="NCBI Taxonomy" id="435"/>
    <lineage>
        <taxon>Bacteria</taxon>
        <taxon>Pseudomonadati</taxon>
        <taxon>Pseudomonadota</taxon>
        <taxon>Alphaproteobacteria</taxon>
        <taxon>Acetobacterales</taxon>
        <taxon>Acetobacteraceae</taxon>
        <taxon>Acetobacter</taxon>
        <taxon>Acetobacter subgen. Acetobacter</taxon>
    </lineage>
</organism>
<protein>
    <submittedName>
        <fullName evidence="3">Uncharacterized protein</fullName>
    </submittedName>
</protein>
<reference evidence="3 4" key="1">
    <citation type="submission" date="2020-07" db="EMBL/GenBank/DDBJ databases">
        <title>Complete Genome Sequence of an acetic acid bacterium, Acetobacter aceti JCM20276.</title>
        <authorList>
            <person name="Hirose Y."/>
            <person name="Mihara H."/>
        </authorList>
    </citation>
    <scope>NUCLEOTIDE SEQUENCE [LARGE SCALE GENOMIC DNA]</scope>
    <source>
        <strain evidence="3 4">JCM20276</strain>
    </source>
</reference>
<sequence length="125" mass="13161">MAFVYGLSECCLKQARSLRTSAPKAGGLLLLACVIVSTQAQAQAQARTPSSHTPLQRSAPHAKTHHARKSALQGCLSGGSVIMTHGRKLGAIGSHGKLLAPVGRAIYYTDSKHGCLPGKHVRRRG</sequence>
<feature type="region of interest" description="Disordered" evidence="1">
    <location>
        <begin position="44"/>
        <end position="69"/>
    </location>
</feature>
<evidence type="ECO:0000256" key="2">
    <source>
        <dbReference type="SAM" id="SignalP"/>
    </source>
</evidence>
<dbReference type="RefSeq" id="WP_145995890.1">
    <property type="nucleotide sequence ID" value="NZ_AP023326.1"/>
</dbReference>
<name>A0A6S6PJI4_ACEAC</name>